<comment type="similarity">
    <text evidence="10 11">Belongs to the TonB-dependent receptor family.</text>
</comment>
<gene>
    <name evidence="14" type="ORF">ECE50_008095</name>
</gene>
<evidence type="ECO:0000256" key="2">
    <source>
        <dbReference type="ARBA" id="ARBA00022448"/>
    </source>
</evidence>
<evidence type="ECO:0000256" key="9">
    <source>
        <dbReference type="ARBA" id="ARBA00023237"/>
    </source>
</evidence>
<dbReference type="InterPro" id="IPR000531">
    <property type="entry name" value="Beta-barrel_TonB"/>
</dbReference>
<keyword evidence="6 11" id="KW-0798">TonB box</keyword>
<keyword evidence="4 10" id="KW-0812">Transmembrane</keyword>
<evidence type="ECO:0000256" key="4">
    <source>
        <dbReference type="ARBA" id="ARBA00022692"/>
    </source>
</evidence>
<dbReference type="InterPro" id="IPR012910">
    <property type="entry name" value="Plug_dom"/>
</dbReference>
<dbReference type="InterPro" id="IPR036942">
    <property type="entry name" value="Beta-barrel_TonB_sf"/>
</dbReference>
<feature type="domain" description="TonB-dependent receptor plug" evidence="13">
    <location>
        <begin position="114"/>
        <end position="225"/>
    </location>
</feature>
<dbReference type="Pfam" id="PF07715">
    <property type="entry name" value="Plug"/>
    <property type="match status" value="1"/>
</dbReference>
<dbReference type="GO" id="GO:0044718">
    <property type="term" value="P:siderophore transmembrane transport"/>
    <property type="evidence" value="ECO:0007669"/>
    <property type="project" value="TreeGrafter"/>
</dbReference>
<dbReference type="PROSITE" id="PS52016">
    <property type="entry name" value="TONB_DEPENDENT_REC_3"/>
    <property type="match status" value="1"/>
</dbReference>
<sequence length="1017" mass="110993">MRKVILLIVMCLPGMLAMAQQVLKGTVIDSLTRQPVPGATVKVLGTANGATTNEKGEFQLSVPENAKLIISSIGFENMTVPVTLVRLQPVQMRVKAIALTDAVVVGYGSQQRTKVTNAISTVKAGALSAEKNIAGDVGKALQGRVAGVFVASTSGAPGNPPNIQIRGAQSVNAVATNPLIVVDGLVLEGSTVSLNSINPQDIESIDVLKDAASAAIYGARGSSGVIIVTTKKGRVNSKPVLNVNMYTGVNNVPATRHLMNTAEYGALFREARNNRIADIDQQLSSPAGLTPAQISTLQKDKQNAQSQLDGLQLADNSTDWLDRIRHRNAPVSNIQASMSGGGERNNYYMSLGRFAETASMGTGRFERYTGRLDVTQQVNSWLKVNGNINITQSVNRELYNPIGLALAVRPDTPEDPVLNADGSLGYYAGQQQHPLGAMRDNKSRNKANVYLGALSAEVKLLKELQFRSAFNATKYNSLNREFYSPMGYIGAFNKGQFKTSGADNFSWNYDNYFTYNQRFRRLGVNATLGYTFYNNEISAFGFQVNNFPRVDAITGAGAGAEYGSPAALANMNITNREISDAYFMRVGLDLDGKYLFNASLRRDGSSKLLKGNRYSWFPAVSAGWDLAREHFLEKSKIISQLKLRSSYGMSGNIRPLGYFDAQHMLQAKAYNGSPALQISGVVGNPDIRWERTRQVDAGIDMAMFNSRFTMAVDYYNKTTDGLMTATDVSWIYGAASMQDNIGNIRNYGVDLELAYSSRPGRFTWKVETNMNINRNEIISLKDSLTNYGAFTIGGPRTRAKVGQSIGSVQVYESLGVNPATGDMMYKDQNNDGQWNADDMITIPVAMPAFTGGTAITLGYRNFTLEALFNYVAGNKVYDFSEQTLRNYNADATGVMPNKFTNLNDRWKKPGDMTAIPRAVTGPHGEGKTTDWNYRPSTQFVYNASYMRLRNVTLAYAIPAAMLRKVKMSGCRVYTSAQNLLTITKYPGFDPEAAAITGVVSNNLPNPRAMVIGIDLSF</sequence>
<dbReference type="InterPro" id="IPR008969">
    <property type="entry name" value="CarboxyPept-like_regulatory"/>
</dbReference>
<dbReference type="Gene3D" id="2.60.40.1120">
    <property type="entry name" value="Carboxypeptidase-like, regulatory domain"/>
    <property type="match status" value="1"/>
</dbReference>
<dbReference type="SUPFAM" id="SSF56935">
    <property type="entry name" value="Porins"/>
    <property type="match status" value="1"/>
</dbReference>
<evidence type="ECO:0000256" key="3">
    <source>
        <dbReference type="ARBA" id="ARBA00022452"/>
    </source>
</evidence>
<proteinExistence type="inferred from homology"/>
<feature type="domain" description="TonB-dependent receptor-like beta-barrel" evidence="12">
    <location>
        <begin position="453"/>
        <end position="859"/>
    </location>
</feature>
<keyword evidence="3 10" id="KW-1134">Transmembrane beta strand</keyword>
<dbReference type="InterPro" id="IPR039426">
    <property type="entry name" value="TonB-dep_rcpt-like"/>
</dbReference>
<comment type="caution">
    <text evidence="14">The sequence shown here is derived from an EMBL/GenBank/DDBJ whole genome shotgun (WGS) entry which is preliminary data.</text>
</comment>
<dbReference type="NCBIfam" id="TIGR04056">
    <property type="entry name" value="OMP_RagA_SusC"/>
    <property type="match status" value="1"/>
</dbReference>
<evidence type="ECO:0000259" key="13">
    <source>
        <dbReference type="Pfam" id="PF07715"/>
    </source>
</evidence>
<evidence type="ECO:0000259" key="12">
    <source>
        <dbReference type="Pfam" id="PF00593"/>
    </source>
</evidence>
<dbReference type="Pfam" id="PF13715">
    <property type="entry name" value="CarbopepD_reg_2"/>
    <property type="match status" value="1"/>
</dbReference>
<dbReference type="AlphaFoldDB" id="A0A3S1AXY8"/>
<dbReference type="EMBL" id="RIAR02000001">
    <property type="protein sequence ID" value="NSL86787.1"/>
    <property type="molecule type" value="Genomic_DNA"/>
</dbReference>
<evidence type="ECO:0000313" key="14">
    <source>
        <dbReference type="EMBL" id="NSL86787.1"/>
    </source>
</evidence>
<dbReference type="NCBIfam" id="TIGR04057">
    <property type="entry name" value="SusC_RagA_signa"/>
    <property type="match status" value="1"/>
</dbReference>
<dbReference type="OrthoDB" id="9768177at2"/>
<dbReference type="PANTHER" id="PTHR30069">
    <property type="entry name" value="TONB-DEPENDENT OUTER MEMBRANE RECEPTOR"/>
    <property type="match status" value="1"/>
</dbReference>
<dbReference type="SUPFAM" id="SSF49464">
    <property type="entry name" value="Carboxypeptidase regulatory domain-like"/>
    <property type="match status" value="1"/>
</dbReference>
<keyword evidence="7 10" id="KW-0472">Membrane</keyword>
<evidence type="ECO:0000256" key="1">
    <source>
        <dbReference type="ARBA" id="ARBA00004571"/>
    </source>
</evidence>
<comment type="subcellular location">
    <subcellularLocation>
        <location evidence="1 10">Cell outer membrane</location>
        <topology evidence="1 10">Multi-pass membrane protein</topology>
    </subcellularLocation>
</comment>
<dbReference type="Pfam" id="PF00593">
    <property type="entry name" value="TonB_dep_Rec_b-barrel"/>
    <property type="match status" value="1"/>
</dbReference>
<dbReference type="PANTHER" id="PTHR30069:SF29">
    <property type="entry name" value="HEMOGLOBIN AND HEMOGLOBIN-HAPTOGLOBIN-BINDING PROTEIN 1-RELATED"/>
    <property type="match status" value="1"/>
</dbReference>
<evidence type="ECO:0000256" key="6">
    <source>
        <dbReference type="ARBA" id="ARBA00023077"/>
    </source>
</evidence>
<dbReference type="GO" id="GO:0009279">
    <property type="term" value="C:cell outer membrane"/>
    <property type="evidence" value="ECO:0007669"/>
    <property type="project" value="UniProtKB-SubCell"/>
</dbReference>
<evidence type="ECO:0000256" key="7">
    <source>
        <dbReference type="ARBA" id="ARBA00023136"/>
    </source>
</evidence>
<evidence type="ECO:0000256" key="8">
    <source>
        <dbReference type="ARBA" id="ARBA00023170"/>
    </source>
</evidence>
<dbReference type="InterPro" id="IPR023997">
    <property type="entry name" value="TonB-dep_OMP_SusC/RagA_CS"/>
</dbReference>
<evidence type="ECO:0000313" key="15">
    <source>
        <dbReference type="Proteomes" id="UP000281028"/>
    </source>
</evidence>
<dbReference type="InterPro" id="IPR023996">
    <property type="entry name" value="TonB-dep_OMP_SusC/RagA"/>
</dbReference>
<keyword evidence="8 14" id="KW-0675">Receptor</keyword>
<dbReference type="Proteomes" id="UP000281028">
    <property type="component" value="Unassembled WGS sequence"/>
</dbReference>
<keyword evidence="9 10" id="KW-0998">Cell outer membrane</keyword>
<keyword evidence="2 10" id="KW-0813">Transport</keyword>
<keyword evidence="5" id="KW-0732">Signal</keyword>
<evidence type="ECO:0000256" key="5">
    <source>
        <dbReference type="ARBA" id="ARBA00022729"/>
    </source>
</evidence>
<protein>
    <submittedName>
        <fullName evidence="14">TonB-dependent receptor</fullName>
    </submittedName>
</protein>
<dbReference type="Gene3D" id="2.170.130.10">
    <property type="entry name" value="TonB-dependent receptor, plug domain"/>
    <property type="match status" value="1"/>
</dbReference>
<name>A0A3S1AXY8_9BACT</name>
<dbReference type="GO" id="GO:0015344">
    <property type="term" value="F:siderophore uptake transmembrane transporter activity"/>
    <property type="evidence" value="ECO:0007669"/>
    <property type="project" value="TreeGrafter"/>
</dbReference>
<organism evidence="14 15">
    <name type="scientific">Chitinophaga solisilvae</name>
    <dbReference type="NCBI Taxonomy" id="1233460"/>
    <lineage>
        <taxon>Bacteria</taxon>
        <taxon>Pseudomonadati</taxon>
        <taxon>Bacteroidota</taxon>
        <taxon>Chitinophagia</taxon>
        <taxon>Chitinophagales</taxon>
        <taxon>Chitinophagaceae</taxon>
        <taxon>Chitinophaga</taxon>
    </lineage>
</organism>
<evidence type="ECO:0000256" key="11">
    <source>
        <dbReference type="RuleBase" id="RU003357"/>
    </source>
</evidence>
<dbReference type="InterPro" id="IPR037066">
    <property type="entry name" value="Plug_dom_sf"/>
</dbReference>
<evidence type="ECO:0000256" key="10">
    <source>
        <dbReference type="PROSITE-ProRule" id="PRU01360"/>
    </source>
</evidence>
<keyword evidence="15" id="KW-1185">Reference proteome</keyword>
<accession>A0A3S1AXY8</accession>
<dbReference type="Gene3D" id="2.40.170.20">
    <property type="entry name" value="TonB-dependent receptor, beta-barrel domain"/>
    <property type="match status" value="1"/>
</dbReference>
<reference evidence="14" key="1">
    <citation type="submission" date="2020-05" db="EMBL/GenBank/DDBJ databases">
        <title>Chitinophaga laudate sp. nov., isolated from a tropical peat swamp.</title>
        <authorList>
            <person name="Goh C.B.S."/>
            <person name="Lee M.S."/>
            <person name="Parimannan S."/>
            <person name="Pasbakhsh P."/>
            <person name="Yule C.M."/>
            <person name="Rajandas H."/>
            <person name="Loke S."/>
            <person name="Croft L."/>
            <person name="Tan J.B.L."/>
        </authorList>
    </citation>
    <scope>NUCLEOTIDE SEQUENCE</scope>
    <source>
        <strain evidence="14">Mgbs1</strain>
    </source>
</reference>